<keyword evidence="10" id="KW-1006">Bacterial flagellum protein export</keyword>
<evidence type="ECO:0000256" key="1">
    <source>
        <dbReference type="ARBA" id="ARBA00004413"/>
    </source>
</evidence>
<evidence type="ECO:0000256" key="5">
    <source>
        <dbReference type="ARBA" id="ARBA00022475"/>
    </source>
</evidence>
<keyword evidence="6" id="KW-0145">Chemotaxis</keyword>
<keyword evidence="12" id="KW-0966">Cell projection</keyword>
<dbReference type="Pfam" id="PF02050">
    <property type="entry name" value="FliJ"/>
    <property type="match status" value="1"/>
</dbReference>
<feature type="compositionally biased region" description="Basic and acidic residues" evidence="11">
    <location>
        <begin position="121"/>
        <end position="137"/>
    </location>
</feature>
<dbReference type="GO" id="GO:0044781">
    <property type="term" value="P:bacterial-type flagellum organization"/>
    <property type="evidence" value="ECO:0007669"/>
    <property type="project" value="UniProtKB-KW"/>
</dbReference>
<keyword evidence="12" id="KW-0969">Cilium</keyword>
<organism evidence="12 13">
    <name type="scientific">Dyella soli</name>
    <dbReference type="NCBI Taxonomy" id="522319"/>
    <lineage>
        <taxon>Bacteria</taxon>
        <taxon>Pseudomonadati</taxon>
        <taxon>Pseudomonadota</taxon>
        <taxon>Gammaproteobacteria</taxon>
        <taxon>Lysobacterales</taxon>
        <taxon>Rhodanobacteraceae</taxon>
        <taxon>Dyella</taxon>
    </lineage>
</organism>
<keyword evidence="9" id="KW-0472">Membrane</keyword>
<dbReference type="PANTHER" id="PTHR38786:SF1">
    <property type="entry name" value="FLAGELLAR FLIJ PROTEIN"/>
    <property type="match status" value="1"/>
</dbReference>
<evidence type="ECO:0000256" key="7">
    <source>
        <dbReference type="ARBA" id="ARBA00022795"/>
    </source>
</evidence>
<dbReference type="GO" id="GO:0006935">
    <property type="term" value="P:chemotaxis"/>
    <property type="evidence" value="ECO:0007669"/>
    <property type="project" value="UniProtKB-KW"/>
</dbReference>
<dbReference type="GO" id="GO:0009288">
    <property type="term" value="C:bacterial-type flagellum"/>
    <property type="evidence" value="ECO:0007669"/>
    <property type="project" value="InterPro"/>
</dbReference>
<feature type="region of interest" description="Disordered" evidence="11">
    <location>
        <begin position="1"/>
        <end position="33"/>
    </location>
</feature>
<evidence type="ECO:0000256" key="11">
    <source>
        <dbReference type="SAM" id="MobiDB-lite"/>
    </source>
</evidence>
<evidence type="ECO:0000256" key="8">
    <source>
        <dbReference type="ARBA" id="ARBA00022927"/>
    </source>
</evidence>
<dbReference type="RefSeq" id="WP_131152349.1">
    <property type="nucleotide sequence ID" value="NZ_SJTG01000004.1"/>
</dbReference>
<evidence type="ECO:0000256" key="9">
    <source>
        <dbReference type="ARBA" id="ARBA00023136"/>
    </source>
</evidence>
<protein>
    <recommendedName>
        <fullName evidence="3">Flagellar FliJ protein</fullName>
    </recommendedName>
</protein>
<dbReference type="Gene3D" id="1.10.287.1700">
    <property type="match status" value="1"/>
</dbReference>
<reference evidence="12 13" key="1">
    <citation type="submission" date="2019-02" db="EMBL/GenBank/DDBJ databases">
        <title>Dyella amyloliquefaciens sp. nov., isolated from forest soil.</title>
        <authorList>
            <person name="Gao Z.-H."/>
            <person name="Qiu L.-H."/>
        </authorList>
    </citation>
    <scope>NUCLEOTIDE SEQUENCE [LARGE SCALE GENOMIC DNA]</scope>
    <source>
        <strain evidence="12 13">KACC 12747</strain>
    </source>
</reference>
<name>A0A4R0YH78_9GAMM</name>
<keyword evidence="4" id="KW-0813">Transport</keyword>
<keyword evidence="12" id="KW-0282">Flagellum</keyword>
<evidence type="ECO:0000256" key="2">
    <source>
        <dbReference type="ARBA" id="ARBA00010004"/>
    </source>
</evidence>
<keyword evidence="8" id="KW-0653">Protein transport</keyword>
<evidence type="ECO:0000256" key="3">
    <source>
        <dbReference type="ARBA" id="ARBA00020392"/>
    </source>
</evidence>
<dbReference type="InterPro" id="IPR053716">
    <property type="entry name" value="Flag_assembly_chemotaxis_eff"/>
</dbReference>
<gene>
    <name evidence="12" type="primary">fliJ</name>
    <name evidence="12" type="ORF">EZM97_23800</name>
</gene>
<feature type="region of interest" description="Disordered" evidence="11">
    <location>
        <begin position="121"/>
        <end position="148"/>
    </location>
</feature>
<comment type="caution">
    <text evidence="12">The sequence shown here is derived from an EMBL/GenBank/DDBJ whole genome shotgun (WGS) entry which is preliminary data.</text>
</comment>
<dbReference type="AlphaFoldDB" id="A0A4R0YH78"/>
<comment type="similarity">
    <text evidence="2">Belongs to the FliJ family.</text>
</comment>
<dbReference type="EMBL" id="SJTG01000004">
    <property type="protein sequence ID" value="TCI07709.1"/>
    <property type="molecule type" value="Genomic_DNA"/>
</dbReference>
<keyword evidence="5" id="KW-1003">Cell membrane</keyword>
<evidence type="ECO:0000256" key="4">
    <source>
        <dbReference type="ARBA" id="ARBA00022448"/>
    </source>
</evidence>
<dbReference type="PANTHER" id="PTHR38786">
    <property type="entry name" value="FLAGELLAR FLIJ PROTEIN"/>
    <property type="match status" value="1"/>
</dbReference>
<dbReference type="InterPro" id="IPR012823">
    <property type="entry name" value="Flagell_FliJ"/>
</dbReference>
<dbReference type="GO" id="GO:0005886">
    <property type="term" value="C:plasma membrane"/>
    <property type="evidence" value="ECO:0007669"/>
    <property type="project" value="UniProtKB-SubCell"/>
</dbReference>
<keyword evidence="13" id="KW-1185">Reference proteome</keyword>
<dbReference type="NCBIfam" id="TIGR02473">
    <property type="entry name" value="flagell_FliJ"/>
    <property type="match status" value="1"/>
</dbReference>
<dbReference type="GO" id="GO:0015031">
    <property type="term" value="P:protein transport"/>
    <property type="evidence" value="ECO:0007669"/>
    <property type="project" value="UniProtKB-KW"/>
</dbReference>
<keyword evidence="7" id="KW-1005">Bacterial flagellum biogenesis</keyword>
<proteinExistence type="inferred from homology"/>
<dbReference type="InterPro" id="IPR052570">
    <property type="entry name" value="FliJ"/>
</dbReference>
<dbReference type="GO" id="GO:0071973">
    <property type="term" value="P:bacterial-type flagellum-dependent cell motility"/>
    <property type="evidence" value="ECO:0007669"/>
    <property type="project" value="InterPro"/>
</dbReference>
<evidence type="ECO:0000313" key="12">
    <source>
        <dbReference type="EMBL" id="TCI07709.1"/>
    </source>
</evidence>
<evidence type="ECO:0000256" key="6">
    <source>
        <dbReference type="ARBA" id="ARBA00022500"/>
    </source>
</evidence>
<accession>A0A4R0YH78</accession>
<sequence length="148" mass="17323">MKSRSVRLQPAADVAREKREGATQRLAEQQGRVQNAEQQLGELQRYKAEYALQAGGTGMTVSALLNRQQFMDRIDQAIEQQQFEVQRQRRQLDQVRGEWRDAHARERALDSVIDNARNLERKAEDRREQNAIDERMQYPRASMGQRRT</sequence>
<comment type="subcellular location">
    <subcellularLocation>
        <location evidence="1">Cell membrane</location>
        <topology evidence="1">Peripheral membrane protein</topology>
        <orientation evidence="1">Cytoplasmic side</orientation>
    </subcellularLocation>
</comment>
<evidence type="ECO:0000256" key="10">
    <source>
        <dbReference type="ARBA" id="ARBA00023225"/>
    </source>
</evidence>
<dbReference type="Proteomes" id="UP000291822">
    <property type="component" value="Unassembled WGS sequence"/>
</dbReference>
<evidence type="ECO:0000313" key="13">
    <source>
        <dbReference type="Proteomes" id="UP000291822"/>
    </source>
</evidence>